<proteinExistence type="predicted"/>
<dbReference type="EMBL" id="JBHMCF010000003">
    <property type="protein sequence ID" value="MFB9468742.1"/>
    <property type="molecule type" value="Genomic_DNA"/>
</dbReference>
<evidence type="ECO:0000313" key="2">
    <source>
        <dbReference type="EMBL" id="MFB9468742.1"/>
    </source>
</evidence>
<dbReference type="InterPro" id="IPR049511">
    <property type="entry name" value="PGH-like_rpt"/>
</dbReference>
<evidence type="ECO:0000256" key="1">
    <source>
        <dbReference type="SAM" id="SignalP"/>
    </source>
</evidence>
<keyword evidence="3" id="KW-1185">Reference proteome</keyword>
<feature type="signal peptide" evidence="1">
    <location>
        <begin position="1"/>
        <end position="27"/>
    </location>
</feature>
<comment type="caution">
    <text evidence="2">The sequence shown here is derived from an EMBL/GenBank/DDBJ whole genome shotgun (WGS) entry which is preliminary data.</text>
</comment>
<dbReference type="Pfam" id="PF17660">
    <property type="entry name" value="BTRD1"/>
    <property type="match status" value="5"/>
</dbReference>
<sequence>MRTTGKLAIVAAVVAGAAVPMTAPASAQASAAGGWEAYHGLTTKQSVERATRLMKQGYRPITVNVSDGERYAAVWEKGGSPDQYGIWQGMSASGYQKRFDAAMKQGGQPVSVSATGPAGSAVFAAVFEKKRGAFLAKSNLKGSVFAAYNKHAEANGLALTSVDAYGTPGDVRYAAVWSANTGGEWYYSYGKNKQQHAAEFKARKAKGFRPVRVAVAPDGTYTAVWRKDGVKSWAHYVDMTAADYQARTTALKAKGLHPVQVNAENGVYAAIWQ</sequence>
<name>A0ABV5NEQ6_9ACTN</name>
<dbReference type="RefSeq" id="WP_364365168.1">
    <property type="nucleotide sequence ID" value="NZ_JBHMCF010000003.1"/>
</dbReference>
<feature type="chain" id="PRO_5046044152" description="Beta-lactamase" evidence="1">
    <location>
        <begin position="28"/>
        <end position="273"/>
    </location>
</feature>
<evidence type="ECO:0008006" key="4">
    <source>
        <dbReference type="Google" id="ProtNLM"/>
    </source>
</evidence>
<gene>
    <name evidence="2" type="ORF">ACFFR3_04450</name>
</gene>
<protein>
    <recommendedName>
        <fullName evidence="4">Beta-lactamase</fullName>
    </recommendedName>
</protein>
<keyword evidence="1" id="KW-0732">Signal</keyword>
<evidence type="ECO:0000313" key="3">
    <source>
        <dbReference type="Proteomes" id="UP001589568"/>
    </source>
</evidence>
<accession>A0ABV5NEQ6</accession>
<dbReference type="Proteomes" id="UP001589568">
    <property type="component" value="Unassembled WGS sequence"/>
</dbReference>
<reference evidence="2 3" key="1">
    <citation type="submission" date="2024-09" db="EMBL/GenBank/DDBJ databases">
        <authorList>
            <person name="Sun Q."/>
            <person name="Mori K."/>
        </authorList>
    </citation>
    <scope>NUCLEOTIDE SEQUENCE [LARGE SCALE GENOMIC DNA]</scope>
    <source>
        <strain evidence="2 3">JCM 3324</strain>
    </source>
</reference>
<organism evidence="2 3">
    <name type="scientific">Nonomuraea salmonea</name>
    <dbReference type="NCBI Taxonomy" id="46181"/>
    <lineage>
        <taxon>Bacteria</taxon>
        <taxon>Bacillati</taxon>
        <taxon>Actinomycetota</taxon>
        <taxon>Actinomycetes</taxon>
        <taxon>Streptosporangiales</taxon>
        <taxon>Streptosporangiaceae</taxon>
        <taxon>Nonomuraea</taxon>
    </lineage>
</organism>